<dbReference type="AlphaFoldDB" id="A0A6G5AI07"/>
<reference evidence="1" key="1">
    <citation type="submission" date="2020-03" db="EMBL/GenBank/DDBJ databases">
        <title>A transcriptome and proteome of the tick Rhipicephalus microplus shaped by the genetic composition of its hosts and developmental stage.</title>
        <authorList>
            <person name="Garcia G.R."/>
            <person name="Ribeiro J.M.C."/>
            <person name="Maruyama S.R."/>
            <person name="Gardinasse L.G."/>
            <person name="Nelson K."/>
            <person name="Ferreira B.R."/>
            <person name="Andrade T.G."/>
            <person name="Santos I.K.F.M."/>
        </authorList>
    </citation>
    <scope>NUCLEOTIDE SEQUENCE</scope>
    <source>
        <strain evidence="1">NSGR</strain>
        <tissue evidence="1">Salivary glands</tissue>
    </source>
</reference>
<protein>
    <submittedName>
        <fullName evidence="1">Uncharacterized protein</fullName>
    </submittedName>
</protein>
<organism evidence="1">
    <name type="scientific">Rhipicephalus microplus</name>
    <name type="common">Cattle tick</name>
    <name type="synonym">Boophilus microplus</name>
    <dbReference type="NCBI Taxonomy" id="6941"/>
    <lineage>
        <taxon>Eukaryota</taxon>
        <taxon>Metazoa</taxon>
        <taxon>Ecdysozoa</taxon>
        <taxon>Arthropoda</taxon>
        <taxon>Chelicerata</taxon>
        <taxon>Arachnida</taxon>
        <taxon>Acari</taxon>
        <taxon>Parasitiformes</taxon>
        <taxon>Ixodida</taxon>
        <taxon>Ixodoidea</taxon>
        <taxon>Ixodidae</taxon>
        <taxon>Rhipicephalinae</taxon>
        <taxon>Rhipicephalus</taxon>
        <taxon>Boophilus</taxon>
    </lineage>
</organism>
<dbReference type="EMBL" id="GIKN01007583">
    <property type="protein sequence ID" value="NIE49856.1"/>
    <property type="molecule type" value="Transcribed_RNA"/>
</dbReference>
<name>A0A6G5AI07_RHIMP</name>
<evidence type="ECO:0000313" key="1">
    <source>
        <dbReference type="EMBL" id="NIE49856.1"/>
    </source>
</evidence>
<accession>A0A6G5AI07</accession>
<sequence>MQSHSKQRELKKPSAHAEMTASDIVCHTLQRCEMFKNTSRIKEYLTLGKCHQCLFFPSWFNKNQYYIYKLDRQLIDVCVKSHNIKSVSMQTSVDTLQNCSRGMNHEGIVKLVMSTLRSLQPNLNFSLNPCPLTHTTKEQQRICLHSLVLRL</sequence>
<proteinExistence type="predicted"/>